<evidence type="ECO:0000313" key="6">
    <source>
        <dbReference type="Proteomes" id="UP001401887"/>
    </source>
</evidence>
<evidence type="ECO:0000313" key="5">
    <source>
        <dbReference type="EMBL" id="GAA5512416.1"/>
    </source>
</evidence>
<dbReference type="SUPFAM" id="SSF52540">
    <property type="entry name" value="P-loop containing nucleoside triphosphate hydrolases"/>
    <property type="match status" value="1"/>
</dbReference>
<comment type="caution">
    <text evidence="5">The sequence shown here is derived from an EMBL/GenBank/DDBJ whole genome shotgun (WGS) entry which is preliminary data.</text>
</comment>
<dbReference type="RefSeq" id="WP_345462235.1">
    <property type="nucleotide sequence ID" value="NZ_BAABRP010000002.1"/>
</dbReference>
<dbReference type="InterPro" id="IPR027417">
    <property type="entry name" value="P-loop_NTPase"/>
</dbReference>
<dbReference type="InterPro" id="IPR015854">
    <property type="entry name" value="ABC_transpr_LolD-like"/>
</dbReference>
<name>A0ABP9W4W9_9DEIO</name>
<dbReference type="PROSITE" id="PS00211">
    <property type="entry name" value="ABC_TRANSPORTER_1"/>
    <property type="match status" value="1"/>
</dbReference>
<dbReference type="InterPro" id="IPR017871">
    <property type="entry name" value="ABC_transporter-like_CS"/>
</dbReference>
<dbReference type="InterPro" id="IPR017911">
    <property type="entry name" value="MacB-like_ATP-bd"/>
</dbReference>
<dbReference type="InterPro" id="IPR003593">
    <property type="entry name" value="AAA+_ATPase"/>
</dbReference>
<dbReference type="PROSITE" id="PS50893">
    <property type="entry name" value="ABC_TRANSPORTER_2"/>
    <property type="match status" value="1"/>
</dbReference>
<dbReference type="EMBL" id="BAABRP010000002">
    <property type="protein sequence ID" value="GAA5512416.1"/>
    <property type="molecule type" value="Genomic_DNA"/>
</dbReference>
<feature type="domain" description="ABC transporter" evidence="4">
    <location>
        <begin position="23"/>
        <end position="242"/>
    </location>
</feature>
<keyword evidence="5" id="KW-0449">Lipoprotein</keyword>
<dbReference type="PANTHER" id="PTHR24220:SF685">
    <property type="entry name" value="ABC TRANSPORTER RELATED"/>
    <property type="match status" value="1"/>
</dbReference>
<keyword evidence="6" id="KW-1185">Reference proteome</keyword>
<proteinExistence type="predicted"/>
<dbReference type="CDD" id="cd03255">
    <property type="entry name" value="ABC_MJ0796_LolCDE_FtsE"/>
    <property type="match status" value="1"/>
</dbReference>
<dbReference type="Pfam" id="PF00005">
    <property type="entry name" value="ABC_tran"/>
    <property type="match status" value="1"/>
</dbReference>
<dbReference type="Proteomes" id="UP001401887">
    <property type="component" value="Unassembled WGS sequence"/>
</dbReference>
<dbReference type="SMART" id="SM00382">
    <property type="entry name" value="AAA"/>
    <property type="match status" value="1"/>
</dbReference>
<evidence type="ECO:0000256" key="2">
    <source>
        <dbReference type="ARBA" id="ARBA00022741"/>
    </source>
</evidence>
<reference evidence="5 6" key="1">
    <citation type="submission" date="2024-02" db="EMBL/GenBank/DDBJ databases">
        <title>Deinococcus carri NBRC 110142.</title>
        <authorList>
            <person name="Ichikawa N."/>
            <person name="Katano-Makiyama Y."/>
            <person name="Hidaka K."/>
        </authorList>
    </citation>
    <scope>NUCLEOTIDE SEQUENCE [LARGE SCALE GENOMIC DNA]</scope>
    <source>
        <strain evidence="5 6">NBRC 110142</strain>
    </source>
</reference>
<dbReference type="GO" id="GO:0005524">
    <property type="term" value="F:ATP binding"/>
    <property type="evidence" value="ECO:0007669"/>
    <property type="project" value="UniProtKB-KW"/>
</dbReference>
<dbReference type="Gene3D" id="3.40.50.300">
    <property type="entry name" value="P-loop containing nucleotide triphosphate hydrolases"/>
    <property type="match status" value="1"/>
</dbReference>
<keyword evidence="1" id="KW-0813">Transport</keyword>
<dbReference type="PANTHER" id="PTHR24220">
    <property type="entry name" value="IMPORT ATP-BINDING PROTEIN"/>
    <property type="match status" value="1"/>
</dbReference>
<sequence>MPEIGALPRIQLRLAAPAALPLVEARQVTRAFQVAGQTVTAVRDVSLQIRAGDRVALLGTSGSGKSTLLHLLGSLDTPTSGSVAWPSLGDGQDLRPGKVAFVFQAQSLIPPLTALENVALPLLLKGDTPGAAQQEAAAWLERLELLPLADHLPEELSGGQAQRVAVARALVTHPRLILADEPTGQLDSATAQHLLDVLLTALDPNAALVMATHDPDVARRLDTIWRMQDGQLVSVTRRQEEAS</sequence>
<keyword evidence="2" id="KW-0547">Nucleotide-binding</keyword>
<organism evidence="5 6">
    <name type="scientific">Deinococcus carri</name>
    <dbReference type="NCBI Taxonomy" id="1211323"/>
    <lineage>
        <taxon>Bacteria</taxon>
        <taxon>Thermotogati</taxon>
        <taxon>Deinococcota</taxon>
        <taxon>Deinococci</taxon>
        <taxon>Deinococcales</taxon>
        <taxon>Deinococcaceae</taxon>
        <taxon>Deinococcus</taxon>
    </lineage>
</organism>
<accession>A0ABP9W4W9</accession>
<dbReference type="InterPro" id="IPR003439">
    <property type="entry name" value="ABC_transporter-like_ATP-bd"/>
</dbReference>
<evidence type="ECO:0000256" key="1">
    <source>
        <dbReference type="ARBA" id="ARBA00022448"/>
    </source>
</evidence>
<keyword evidence="3 5" id="KW-0067">ATP-binding</keyword>
<protein>
    <submittedName>
        <fullName evidence="5">Lipoprotein-releasing system ATP-binding protein LolD</fullName>
    </submittedName>
</protein>
<evidence type="ECO:0000259" key="4">
    <source>
        <dbReference type="PROSITE" id="PS50893"/>
    </source>
</evidence>
<evidence type="ECO:0000256" key="3">
    <source>
        <dbReference type="ARBA" id="ARBA00022840"/>
    </source>
</evidence>
<gene>
    <name evidence="5" type="primary">lolD_1</name>
    <name evidence="5" type="ORF">Dcar01_01130</name>
</gene>